<proteinExistence type="predicted"/>
<protein>
    <submittedName>
        <fullName evidence="1">HAD family hydrolase</fullName>
    </submittedName>
</protein>
<dbReference type="SUPFAM" id="SSF56784">
    <property type="entry name" value="HAD-like"/>
    <property type="match status" value="1"/>
</dbReference>
<dbReference type="GO" id="GO:0016787">
    <property type="term" value="F:hydrolase activity"/>
    <property type="evidence" value="ECO:0007669"/>
    <property type="project" value="UniProtKB-KW"/>
</dbReference>
<dbReference type="Proteomes" id="UP001203761">
    <property type="component" value="Unassembled WGS sequence"/>
</dbReference>
<organism evidence="1 2">
    <name type="scientific">Brachybacterium equifaecis</name>
    <dbReference type="NCBI Taxonomy" id="2910770"/>
    <lineage>
        <taxon>Bacteria</taxon>
        <taxon>Bacillati</taxon>
        <taxon>Actinomycetota</taxon>
        <taxon>Actinomycetes</taxon>
        <taxon>Micrococcales</taxon>
        <taxon>Dermabacteraceae</taxon>
        <taxon>Brachybacterium</taxon>
    </lineage>
</organism>
<dbReference type="Gene3D" id="3.30.1240.10">
    <property type="match status" value="1"/>
</dbReference>
<dbReference type="PANTHER" id="PTHR10000:SF25">
    <property type="entry name" value="PHOSPHATASE YKRA-RELATED"/>
    <property type="match status" value="1"/>
</dbReference>
<gene>
    <name evidence="1" type="ORF">Bequi_04395</name>
</gene>
<dbReference type="RefSeq" id="WP_249736725.1">
    <property type="nucleotide sequence ID" value="NZ_JAKNCJ010000001.1"/>
</dbReference>
<keyword evidence="1" id="KW-0378">Hydrolase</keyword>
<keyword evidence="2" id="KW-1185">Reference proteome</keyword>
<comment type="caution">
    <text evidence="1">The sequence shown here is derived from an EMBL/GenBank/DDBJ whole genome shotgun (WGS) entry which is preliminary data.</text>
</comment>
<dbReference type="Pfam" id="PF08282">
    <property type="entry name" value="Hydrolase_3"/>
    <property type="match status" value="1"/>
</dbReference>
<name>A0ABT0QYB3_9MICO</name>
<dbReference type="InterPro" id="IPR036412">
    <property type="entry name" value="HAD-like_sf"/>
</dbReference>
<accession>A0ABT0QYB3</accession>
<dbReference type="EMBL" id="JAKNCJ010000001">
    <property type="protein sequence ID" value="MCL6422632.1"/>
    <property type="molecule type" value="Genomic_DNA"/>
</dbReference>
<evidence type="ECO:0000313" key="2">
    <source>
        <dbReference type="Proteomes" id="UP001203761"/>
    </source>
</evidence>
<evidence type="ECO:0000313" key="1">
    <source>
        <dbReference type="EMBL" id="MCL6422632.1"/>
    </source>
</evidence>
<dbReference type="InterPro" id="IPR023214">
    <property type="entry name" value="HAD_sf"/>
</dbReference>
<reference evidence="1" key="1">
    <citation type="submission" date="2022-02" db="EMBL/GenBank/DDBJ databases">
        <authorList>
            <person name="Lee M."/>
            <person name="Kim S.-J."/>
            <person name="Jung M.-Y."/>
        </authorList>
    </citation>
    <scope>NUCLEOTIDE SEQUENCE</scope>
    <source>
        <strain evidence="1">JHP9</strain>
    </source>
</reference>
<dbReference type="Gene3D" id="3.40.50.1000">
    <property type="entry name" value="HAD superfamily/HAD-like"/>
    <property type="match status" value="1"/>
</dbReference>
<sequence length="272" mass="28212">MLSPDARIVLTDFDGTFADYSVIPDAHVEAVRAARENGHVVLLCTGRSLAIIPAEAAALFDGVVSSAGARVDLDGETLVDEVYPEELGRRTVSLLLEHGVQFALEAADALYAPASAIALMRKRLAPADGSSRNADSILSAMRESEDLTRVPFAKISIWASPVPVEELAAALGPEVRALPNSVATGDAFMGELQLTAIDKADGLRLVAEHLGADLSRTIAVGDGMNDVGMLAIAGTGVAVEGGPAELMEHADLVIPPPSGDGFAVALDRLGLI</sequence>
<dbReference type="PANTHER" id="PTHR10000">
    <property type="entry name" value="PHOSPHOSERINE PHOSPHATASE"/>
    <property type="match status" value="1"/>
</dbReference>